<protein>
    <recommendedName>
        <fullName evidence="3">Transglutaminase-like domain-containing protein</fullName>
    </recommendedName>
</protein>
<name>A4BH19_9GAMM</name>
<dbReference type="HOGENOM" id="CLU_927103_0_0_6"/>
<evidence type="ECO:0008006" key="3">
    <source>
        <dbReference type="Google" id="ProtNLM"/>
    </source>
</evidence>
<dbReference type="EMBL" id="AAOE01000019">
    <property type="protein sequence ID" value="EAR08518.1"/>
    <property type="molecule type" value="Genomic_DNA"/>
</dbReference>
<dbReference type="OrthoDB" id="5166556at2"/>
<dbReference type="RefSeq" id="WP_008043046.1">
    <property type="nucleotide sequence ID" value="NZ_CH724150.1"/>
</dbReference>
<keyword evidence="2" id="KW-1185">Reference proteome</keyword>
<sequence length="300" mass="33962">MAWMLTVLTTVFVVYLIGFWSTRSFPTLRPYRFNQSSDVQLPEARQTTLHTTFASRNGLNAVVASALSEADRIEALLAWAHALWTPLPGRHANSTNPQTIVSRALNGERFSRSDFNTVLAHAMMAVGIPTRLVTLKTRDCTWRPLASHYTGIEYFDQDHFKWVWLDGSLGVRLLDDFLPLNALEIKNALLDQKLLITSPDRANVDVDDYLEGLSPYLDIVVAQPIGQSRHYALIPPQLKLHRRKWFIGARQYDVSCYSAQAFYASHPVHQLTHPERTRAIPIQRVRTVSGQPVSLANRSS</sequence>
<evidence type="ECO:0000313" key="1">
    <source>
        <dbReference type="EMBL" id="EAR08518.1"/>
    </source>
</evidence>
<gene>
    <name evidence="1" type="ORF">MED297_14890</name>
</gene>
<comment type="caution">
    <text evidence="1">The sequence shown here is derived from an EMBL/GenBank/DDBJ whole genome shotgun (WGS) entry which is preliminary data.</text>
</comment>
<organism evidence="1 2">
    <name type="scientific">Reinekea blandensis MED297</name>
    <dbReference type="NCBI Taxonomy" id="314283"/>
    <lineage>
        <taxon>Bacteria</taxon>
        <taxon>Pseudomonadati</taxon>
        <taxon>Pseudomonadota</taxon>
        <taxon>Gammaproteobacteria</taxon>
        <taxon>Oceanospirillales</taxon>
        <taxon>Saccharospirillaceae</taxon>
        <taxon>Reinekea</taxon>
    </lineage>
</organism>
<proteinExistence type="predicted"/>
<evidence type="ECO:0000313" key="2">
    <source>
        <dbReference type="Proteomes" id="UP000005953"/>
    </source>
</evidence>
<dbReference type="AlphaFoldDB" id="A4BH19"/>
<reference evidence="1 2" key="1">
    <citation type="submission" date="2006-02" db="EMBL/GenBank/DDBJ databases">
        <authorList>
            <person name="Pinhassi J."/>
            <person name="Pedros-Alio C."/>
            <person name="Ferriera S."/>
            <person name="Johnson J."/>
            <person name="Kravitz S."/>
            <person name="Halpern A."/>
            <person name="Remington K."/>
            <person name="Beeson K."/>
            <person name="Tran B."/>
            <person name="Rogers Y.-H."/>
            <person name="Friedman R."/>
            <person name="Venter J.C."/>
        </authorList>
    </citation>
    <scope>NUCLEOTIDE SEQUENCE [LARGE SCALE GENOMIC DNA]</scope>
    <source>
        <strain evidence="1 2">MED297</strain>
    </source>
</reference>
<dbReference type="STRING" id="314283.MED297_14890"/>
<accession>A4BH19</accession>
<dbReference type="Proteomes" id="UP000005953">
    <property type="component" value="Unassembled WGS sequence"/>
</dbReference>